<dbReference type="SMART" id="SM00339">
    <property type="entry name" value="FH"/>
    <property type="match status" value="1"/>
</dbReference>
<evidence type="ECO:0000256" key="6">
    <source>
        <dbReference type="SAM" id="MobiDB-lite"/>
    </source>
</evidence>
<organism evidence="8 9">
    <name type="scientific">Galerina marginata (strain CBS 339.88)</name>
    <dbReference type="NCBI Taxonomy" id="685588"/>
    <lineage>
        <taxon>Eukaryota</taxon>
        <taxon>Fungi</taxon>
        <taxon>Dikarya</taxon>
        <taxon>Basidiomycota</taxon>
        <taxon>Agaricomycotina</taxon>
        <taxon>Agaricomycetes</taxon>
        <taxon>Agaricomycetidae</taxon>
        <taxon>Agaricales</taxon>
        <taxon>Agaricineae</taxon>
        <taxon>Strophariaceae</taxon>
        <taxon>Galerina</taxon>
    </lineage>
</organism>
<proteinExistence type="predicted"/>
<sequence length="573" mass="64651">MSHLHSILNPESIRIHGETSSVETEFLDNQSSSAEDDISPPASDDEIDELDEESEEDDYDDPSPPPTLRLVALQSDESPQLSPQDGRDAIKADPKEDRALTRREEKRPENVKEPVPRRRLEKHDRKIDLGLHDHKAHADCPDTLACLPDTHGRPQHTLPVILRCAILGSPRKRLTIREIYATMESKYPYYKTAGQTWKQSVRHHLSLNRLFERQPRPVTDPGFGSYWTVNLAAPPGTKRPRKRGRPNKDTVESSTTKRVSASKTQDSPTSQSHPGPTKFQFQPQTHPPPPPPPLPHPQVNTLSPQSPITLQSPPQPVPQSQHQGRPQHQIQDHPPHHVMTTHKSQFQAHIQPIEHLPPQQQSYISQSQGQLKSPGQIHSLRQQEMQRFGQDHHRKPLTPVTPLSGRDSAYPPSSKDSETEDGGPITHEDDTNGPTVSDDEFESEEEMIPHYGRRQTHSGAFIPTRPSPIFSLPPFSALDQNREDVVEHMRQEIATLRRTSAEAVSTSLRLSEQLANANLEVSRSREAVRDLEDMLQNEASKRKDAERIKDQEIERRRAAEHALGSLAARARPT</sequence>
<dbReference type="Pfam" id="PF00250">
    <property type="entry name" value="Forkhead"/>
    <property type="match status" value="1"/>
</dbReference>
<dbReference type="InterPro" id="IPR045912">
    <property type="entry name" value="FOXJ2/3-like"/>
</dbReference>
<evidence type="ECO:0000259" key="7">
    <source>
        <dbReference type="PROSITE" id="PS50039"/>
    </source>
</evidence>
<evidence type="ECO:0000256" key="2">
    <source>
        <dbReference type="ARBA" id="ARBA00023125"/>
    </source>
</evidence>
<keyword evidence="3" id="KW-0804">Transcription</keyword>
<evidence type="ECO:0000256" key="1">
    <source>
        <dbReference type="ARBA" id="ARBA00023015"/>
    </source>
</evidence>
<feature type="compositionally biased region" description="Acidic residues" evidence="6">
    <location>
        <begin position="34"/>
        <end position="61"/>
    </location>
</feature>
<dbReference type="GO" id="GO:0000978">
    <property type="term" value="F:RNA polymerase II cis-regulatory region sequence-specific DNA binding"/>
    <property type="evidence" value="ECO:0007669"/>
    <property type="project" value="TreeGrafter"/>
</dbReference>
<dbReference type="OrthoDB" id="5954824at2759"/>
<dbReference type="PANTHER" id="PTHR46078">
    <property type="entry name" value="FORKHEAD BOX PROTEIN J2 FAMILY MEMBER"/>
    <property type="match status" value="1"/>
</dbReference>
<dbReference type="InterPro" id="IPR001766">
    <property type="entry name" value="Fork_head_dom"/>
</dbReference>
<feature type="compositionally biased region" description="Basic and acidic residues" evidence="6">
    <location>
        <begin position="85"/>
        <end position="124"/>
    </location>
</feature>
<feature type="DNA-binding region" description="Fork-head" evidence="5">
    <location>
        <begin position="153"/>
        <end position="243"/>
    </location>
</feature>
<feature type="compositionally biased region" description="Polar residues" evidence="6">
    <location>
        <begin position="18"/>
        <end position="33"/>
    </location>
</feature>
<feature type="compositionally biased region" description="Pro residues" evidence="6">
    <location>
        <begin position="285"/>
        <end position="296"/>
    </location>
</feature>
<evidence type="ECO:0000256" key="5">
    <source>
        <dbReference type="PROSITE-ProRule" id="PRU00089"/>
    </source>
</evidence>
<feature type="domain" description="Fork-head" evidence="7">
    <location>
        <begin position="153"/>
        <end position="243"/>
    </location>
</feature>
<dbReference type="PANTHER" id="PTHR46078:SF2">
    <property type="entry name" value="FORK-HEAD DOMAIN-CONTAINING PROTEIN"/>
    <property type="match status" value="1"/>
</dbReference>
<dbReference type="Gene3D" id="1.10.10.10">
    <property type="entry name" value="Winged helix-like DNA-binding domain superfamily/Winged helix DNA-binding domain"/>
    <property type="match status" value="1"/>
</dbReference>
<keyword evidence="9" id="KW-1185">Reference proteome</keyword>
<feature type="region of interest" description="Disordered" evidence="6">
    <location>
        <begin position="214"/>
        <end position="346"/>
    </location>
</feature>
<dbReference type="AlphaFoldDB" id="A0A067U2X1"/>
<dbReference type="HOGENOM" id="CLU_493511_0_0_1"/>
<dbReference type="Proteomes" id="UP000027222">
    <property type="component" value="Unassembled WGS sequence"/>
</dbReference>
<evidence type="ECO:0000256" key="4">
    <source>
        <dbReference type="ARBA" id="ARBA00023242"/>
    </source>
</evidence>
<evidence type="ECO:0000313" key="8">
    <source>
        <dbReference type="EMBL" id="KDR85753.1"/>
    </source>
</evidence>
<name>A0A067U2X1_GALM3</name>
<feature type="region of interest" description="Disordered" evidence="6">
    <location>
        <begin position="534"/>
        <end position="573"/>
    </location>
</feature>
<dbReference type="GO" id="GO:0000981">
    <property type="term" value="F:DNA-binding transcription factor activity, RNA polymerase II-specific"/>
    <property type="evidence" value="ECO:0007669"/>
    <property type="project" value="TreeGrafter"/>
</dbReference>
<reference evidence="9" key="1">
    <citation type="journal article" date="2014" name="Proc. Natl. Acad. Sci. U.S.A.">
        <title>Extensive sampling of basidiomycete genomes demonstrates inadequacy of the white-rot/brown-rot paradigm for wood decay fungi.</title>
        <authorList>
            <person name="Riley R."/>
            <person name="Salamov A.A."/>
            <person name="Brown D.W."/>
            <person name="Nagy L.G."/>
            <person name="Floudas D."/>
            <person name="Held B.W."/>
            <person name="Levasseur A."/>
            <person name="Lombard V."/>
            <person name="Morin E."/>
            <person name="Otillar R."/>
            <person name="Lindquist E.A."/>
            <person name="Sun H."/>
            <person name="LaButti K.M."/>
            <person name="Schmutz J."/>
            <person name="Jabbour D."/>
            <person name="Luo H."/>
            <person name="Baker S.E."/>
            <person name="Pisabarro A.G."/>
            <person name="Walton J.D."/>
            <person name="Blanchette R.A."/>
            <person name="Henrissat B."/>
            <person name="Martin F."/>
            <person name="Cullen D."/>
            <person name="Hibbett D.S."/>
            <person name="Grigoriev I.V."/>
        </authorList>
    </citation>
    <scope>NUCLEOTIDE SEQUENCE [LARGE SCALE GENOMIC DNA]</scope>
    <source>
        <strain evidence="9">CBS 339.88</strain>
    </source>
</reference>
<dbReference type="CDD" id="cd00059">
    <property type="entry name" value="FH_FOX"/>
    <property type="match status" value="1"/>
</dbReference>
<keyword evidence="1" id="KW-0805">Transcription regulation</keyword>
<evidence type="ECO:0000256" key="3">
    <source>
        <dbReference type="ARBA" id="ARBA00023163"/>
    </source>
</evidence>
<feature type="region of interest" description="Disordered" evidence="6">
    <location>
        <begin position="1"/>
        <end position="124"/>
    </location>
</feature>
<evidence type="ECO:0000313" key="9">
    <source>
        <dbReference type="Proteomes" id="UP000027222"/>
    </source>
</evidence>
<keyword evidence="2 5" id="KW-0238">DNA-binding</keyword>
<feature type="compositionally biased region" description="Polar residues" evidence="6">
    <location>
        <begin position="299"/>
        <end position="310"/>
    </location>
</feature>
<dbReference type="STRING" id="685588.A0A067U2X1"/>
<dbReference type="PRINTS" id="PR00053">
    <property type="entry name" value="FORKHEAD"/>
</dbReference>
<dbReference type="EMBL" id="KL142367">
    <property type="protein sequence ID" value="KDR85753.1"/>
    <property type="molecule type" value="Genomic_DNA"/>
</dbReference>
<dbReference type="GO" id="GO:0005634">
    <property type="term" value="C:nucleus"/>
    <property type="evidence" value="ECO:0007669"/>
    <property type="project" value="UniProtKB-SubCell"/>
</dbReference>
<gene>
    <name evidence="8" type="ORF">GALMADRAFT_109196</name>
</gene>
<accession>A0A067U2X1</accession>
<feature type="region of interest" description="Disordered" evidence="6">
    <location>
        <begin position="385"/>
        <end position="445"/>
    </location>
</feature>
<feature type="compositionally biased region" description="Polar residues" evidence="6">
    <location>
        <begin position="252"/>
        <end position="274"/>
    </location>
</feature>
<protein>
    <recommendedName>
        <fullName evidence="7">Fork-head domain-containing protein</fullName>
    </recommendedName>
</protein>
<keyword evidence="4 5" id="KW-0539">Nucleus</keyword>
<dbReference type="InterPro" id="IPR036388">
    <property type="entry name" value="WH-like_DNA-bd_sf"/>
</dbReference>
<dbReference type="PROSITE" id="PS50039">
    <property type="entry name" value="FORK_HEAD_3"/>
    <property type="match status" value="1"/>
</dbReference>
<dbReference type="SUPFAM" id="SSF46785">
    <property type="entry name" value="Winged helix' DNA-binding domain"/>
    <property type="match status" value="1"/>
</dbReference>
<feature type="compositionally biased region" description="Low complexity" evidence="6">
    <location>
        <begin position="318"/>
        <end position="329"/>
    </location>
</feature>
<dbReference type="InterPro" id="IPR036390">
    <property type="entry name" value="WH_DNA-bd_sf"/>
</dbReference>
<feature type="compositionally biased region" description="Basic and acidic residues" evidence="6">
    <location>
        <begin position="539"/>
        <end position="560"/>
    </location>
</feature>
<comment type="subcellular location">
    <subcellularLocation>
        <location evidence="5">Nucleus</location>
    </subcellularLocation>
</comment>